<gene>
    <name evidence="2" type="ORF">ACJMK2_017934</name>
</gene>
<evidence type="ECO:0000313" key="2">
    <source>
        <dbReference type="EMBL" id="KAL3846994.1"/>
    </source>
</evidence>
<evidence type="ECO:0000256" key="1">
    <source>
        <dbReference type="SAM" id="MobiDB-lite"/>
    </source>
</evidence>
<name>A0ABD3UBV4_SINWO</name>
<dbReference type="AlphaFoldDB" id="A0ABD3UBV4"/>
<accession>A0ABD3UBV4</accession>
<protein>
    <submittedName>
        <fullName evidence="2">Uncharacterized protein</fullName>
    </submittedName>
</protein>
<reference evidence="2 3" key="1">
    <citation type="submission" date="2024-11" db="EMBL/GenBank/DDBJ databases">
        <title>Chromosome-level genome assembly of the freshwater bivalve Anodonta woodiana.</title>
        <authorList>
            <person name="Chen X."/>
        </authorList>
    </citation>
    <scope>NUCLEOTIDE SEQUENCE [LARGE SCALE GENOMIC DNA]</scope>
    <source>
        <strain evidence="2">MN2024</strain>
        <tissue evidence="2">Gills</tissue>
    </source>
</reference>
<sequence>MKSLLTKLAVEVIPAWALRAIFGVGLKEATNWSLRAASKRTTLLLVWDEEDKNEIPVSPKYRGNRGRKRWKRETELTQHQTPTTKYQRGKKPPLHLKMRTLYNGVR</sequence>
<keyword evidence="3" id="KW-1185">Reference proteome</keyword>
<dbReference type="EMBL" id="JBJQND010000016">
    <property type="protein sequence ID" value="KAL3846994.1"/>
    <property type="molecule type" value="Genomic_DNA"/>
</dbReference>
<comment type="caution">
    <text evidence="2">The sequence shown here is derived from an EMBL/GenBank/DDBJ whole genome shotgun (WGS) entry which is preliminary data.</text>
</comment>
<proteinExistence type="predicted"/>
<feature type="compositionally biased region" description="Basic residues" evidence="1">
    <location>
        <begin position="62"/>
        <end position="71"/>
    </location>
</feature>
<organism evidence="2 3">
    <name type="scientific">Sinanodonta woodiana</name>
    <name type="common">Chinese pond mussel</name>
    <name type="synonym">Anodonta woodiana</name>
    <dbReference type="NCBI Taxonomy" id="1069815"/>
    <lineage>
        <taxon>Eukaryota</taxon>
        <taxon>Metazoa</taxon>
        <taxon>Spiralia</taxon>
        <taxon>Lophotrochozoa</taxon>
        <taxon>Mollusca</taxon>
        <taxon>Bivalvia</taxon>
        <taxon>Autobranchia</taxon>
        <taxon>Heteroconchia</taxon>
        <taxon>Palaeoheterodonta</taxon>
        <taxon>Unionida</taxon>
        <taxon>Unionoidea</taxon>
        <taxon>Unionidae</taxon>
        <taxon>Unioninae</taxon>
        <taxon>Sinanodonta</taxon>
    </lineage>
</organism>
<feature type="compositionally biased region" description="Polar residues" evidence="1">
    <location>
        <begin position="77"/>
        <end position="86"/>
    </location>
</feature>
<dbReference type="Proteomes" id="UP001634394">
    <property type="component" value="Unassembled WGS sequence"/>
</dbReference>
<evidence type="ECO:0000313" key="3">
    <source>
        <dbReference type="Proteomes" id="UP001634394"/>
    </source>
</evidence>
<feature type="region of interest" description="Disordered" evidence="1">
    <location>
        <begin position="56"/>
        <end position="93"/>
    </location>
</feature>